<comment type="function">
    <text evidence="11">Catalyzes the epimerization of the S- and R-forms of NAD(P)HX, a damaged form of NAD(P)H that is a result of enzymatic or heat-dependent hydration. This is a prerequisite for the S-specific NAD(P)H-hydrate dehydratase to allow the repair of both epimers of NAD(P)HX.</text>
</comment>
<keyword evidence="8 11" id="KW-0520">NAD</keyword>
<dbReference type="PANTHER" id="PTHR13232:SF10">
    <property type="entry name" value="NAD(P)H-HYDRATE EPIMERASE"/>
    <property type="match status" value="1"/>
</dbReference>
<dbReference type="PANTHER" id="PTHR13232">
    <property type="entry name" value="NAD(P)H-HYDRATE EPIMERASE"/>
    <property type="match status" value="1"/>
</dbReference>
<reference evidence="13 15" key="2">
    <citation type="journal article" date="2013" name="Nature">
        <title>Insights into bilaterian evolution from three spiralian genomes.</title>
        <authorList>
            <person name="Simakov O."/>
            <person name="Marletaz F."/>
            <person name="Cho S.J."/>
            <person name="Edsinger-Gonzales E."/>
            <person name="Havlak P."/>
            <person name="Hellsten U."/>
            <person name="Kuo D.H."/>
            <person name="Larsson T."/>
            <person name="Lv J."/>
            <person name="Arendt D."/>
            <person name="Savage R."/>
            <person name="Osoegawa K."/>
            <person name="de Jong P."/>
            <person name="Grimwood J."/>
            <person name="Chapman J.A."/>
            <person name="Shapiro H."/>
            <person name="Aerts A."/>
            <person name="Otillar R.P."/>
            <person name="Terry A.Y."/>
            <person name="Boore J.L."/>
            <person name="Grigoriev I.V."/>
            <person name="Lindberg D.R."/>
            <person name="Seaver E.C."/>
            <person name="Weisblat D.A."/>
            <person name="Putnam N.H."/>
            <person name="Rokhsar D.S."/>
        </authorList>
    </citation>
    <scope>NUCLEOTIDE SEQUENCE</scope>
    <source>
        <strain evidence="13 15">I ESC-2004</strain>
    </source>
</reference>
<evidence type="ECO:0000256" key="11">
    <source>
        <dbReference type="HAMAP-Rule" id="MF_03159"/>
    </source>
</evidence>
<dbReference type="InterPro" id="IPR032976">
    <property type="entry name" value="YJEFN_prot_NAXE-like"/>
</dbReference>
<evidence type="ECO:0000259" key="12">
    <source>
        <dbReference type="PROSITE" id="PS51385"/>
    </source>
</evidence>
<evidence type="ECO:0000313" key="13">
    <source>
        <dbReference type="EMBL" id="ELU17607.1"/>
    </source>
</evidence>
<keyword evidence="9 11" id="KW-0413">Isomerase</keyword>
<comment type="similarity">
    <text evidence="11">Belongs to the NnrE/AIBP family.</text>
</comment>
<gene>
    <name evidence="13" type="ORF">CAPTEDRAFT_226012</name>
</gene>
<keyword evidence="6" id="KW-0521">NADP</keyword>
<dbReference type="HAMAP" id="MF_01966">
    <property type="entry name" value="NADHX_epimerase"/>
    <property type="match status" value="1"/>
</dbReference>
<dbReference type="HOGENOM" id="CLU_759199_0_0_1"/>
<dbReference type="EnsemblMetazoa" id="CapteT226012">
    <property type="protein sequence ID" value="CapteP226012"/>
    <property type="gene ID" value="CapteG226012"/>
</dbReference>
<feature type="binding site" evidence="11">
    <location>
        <position position="132"/>
    </location>
    <ligand>
        <name>K(+)</name>
        <dbReference type="ChEBI" id="CHEBI:29103"/>
    </ligand>
</feature>
<comment type="catalytic activity">
    <reaction evidence="1 11">
        <text>(6R)-NADHX = (6S)-NADHX</text>
        <dbReference type="Rhea" id="RHEA:32215"/>
        <dbReference type="ChEBI" id="CHEBI:64074"/>
        <dbReference type="ChEBI" id="CHEBI:64075"/>
        <dbReference type="EC" id="5.1.99.6"/>
    </reaction>
</comment>
<dbReference type="EMBL" id="KB292432">
    <property type="protein sequence ID" value="ELU17607.1"/>
    <property type="molecule type" value="Genomic_DNA"/>
</dbReference>
<dbReference type="GO" id="GO:0046872">
    <property type="term" value="F:metal ion binding"/>
    <property type="evidence" value="ECO:0007669"/>
    <property type="project" value="UniProtKB-KW"/>
</dbReference>
<keyword evidence="15" id="KW-1185">Reference proteome</keyword>
<name>R7VGA6_CAPTE</name>
<feature type="binding site" evidence="11">
    <location>
        <begin position="201"/>
        <end position="207"/>
    </location>
    <ligand>
        <name>(6S)-NADPHX</name>
        <dbReference type="ChEBI" id="CHEBI:64076"/>
    </ligand>
</feature>
<evidence type="ECO:0000256" key="9">
    <source>
        <dbReference type="ARBA" id="ARBA00023235"/>
    </source>
</evidence>
<evidence type="ECO:0000256" key="4">
    <source>
        <dbReference type="ARBA" id="ARBA00022723"/>
    </source>
</evidence>
<dbReference type="Proteomes" id="UP000014760">
    <property type="component" value="Unassembled WGS sequence"/>
</dbReference>
<keyword evidence="7 11" id="KW-0630">Potassium</keyword>
<dbReference type="SUPFAM" id="SSF64153">
    <property type="entry name" value="YjeF N-terminal domain-like"/>
    <property type="match status" value="1"/>
</dbReference>
<dbReference type="STRING" id="283909.R7VGA6"/>
<dbReference type="FunCoup" id="R7VGA6">
    <property type="interactions" value="1339"/>
</dbReference>
<proteinExistence type="inferred from homology"/>
<reference evidence="15" key="1">
    <citation type="submission" date="2012-12" db="EMBL/GenBank/DDBJ databases">
        <authorList>
            <person name="Hellsten U."/>
            <person name="Grimwood J."/>
            <person name="Chapman J.A."/>
            <person name="Shapiro H."/>
            <person name="Aerts A."/>
            <person name="Otillar R.P."/>
            <person name="Terry A.Y."/>
            <person name="Boore J.L."/>
            <person name="Simakov O."/>
            <person name="Marletaz F."/>
            <person name="Cho S.-J."/>
            <person name="Edsinger-Gonzales E."/>
            <person name="Havlak P."/>
            <person name="Kuo D.-H."/>
            <person name="Larsson T."/>
            <person name="Lv J."/>
            <person name="Arendt D."/>
            <person name="Savage R."/>
            <person name="Osoegawa K."/>
            <person name="de Jong P."/>
            <person name="Lindberg D.R."/>
            <person name="Seaver E.C."/>
            <person name="Weisblat D.A."/>
            <person name="Putnam N.H."/>
            <person name="Grigoriev I.V."/>
            <person name="Rokhsar D.S."/>
        </authorList>
    </citation>
    <scope>NUCLEOTIDE SEQUENCE</scope>
    <source>
        <strain evidence="15">I ESC-2004</strain>
    </source>
</reference>
<evidence type="ECO:0000256" key="7">
    <source>
        <dbReference type="ARBA" id="ARBA00022958"/>
    </source>
</evidence>
<evidence type="ECO:0000256" key="8">
    <source>
        <dbReference type="ARBA" id="ARBA00023027"/>
    </source>
</evidence>
<dbReference type="Pfam" id="PF03853">
    <property type="entry name" value="YjeF_N"/>
    <property type="match status" value="1"/>
</dbReference>
<evidence type="ECO:0000256" key="5">
    <source>
        <dbReference type="ARBA" id="ARBA00022741"/>
    </source>
</evidence>
<comment type="cofactor">
    <cofactor evidence="11">
        <name>K(+)</name>
        <dbReference type="ChEBI" id="CHEBI:29103"/>
    </cofactor>
    <text evidence="11">Binds 1 potassium ion per subunit.</text>
</comment>
<evidence type="ECO:0000256" key="10">
    <source>
        <dbReference type="ARBA" id="ARBA00041210"/>
    </source>
</evidence>
<evidence type="ECO:0000256" key="1">
    <source>
        <dbReference type="ARBA" id="ARBA00000013"/>
    </source>
</evidence>
<dbReference type="GO" id="GO:0052856">
    <property type="term" value="F:NAD(P)HX epimerase activity"/>
    <property type="evidence" value="ECO:0007669"/>
    <property type="project" value="UniProtKB-UniRule"/>
</dbReference>
<dbReference type="EC" id="5.1.99.6" evidence="3 11"/>
<sequence>MACKNPATFFLETLVASISGLFSKVYSAASRRAKEKYVKRPNDGLTHARSEILLGTRHVIDLANHFVYSDRANQVEAQNIDQELFSEFAFSVDQLMELAGLSCAVAISKVYPKESLTREKGAILVACGPGNNGGDGLVCARHLKLFGYRPTLFYPKKPNKELFQNLTTQCEKMDIPFLSYLPSDAQLIHDSYNLIIDALFGFSFKPPARPEFATIISKIQESGLPVISIDVPSGWEVEKGNPEGIQPEMLISLTAPKLCAKQFFGKHHYLGGRFVPPDLAKKYELSLPPYPGSEPCVELPPPCPPPEDNKDEKVKEFDSRVTSRIHDAWLTIEERACSGFSIGVKHMKASLMKTITESGIASDVE</sequence>
<dbReference type="InterPro" id="IPR004443">
    <property type="entry name" value="YjeF_N_dom"/>
</dbReference>
<dbReference type="OrthoDB" id="10064708at2759"/>
<dbReference type="FunFam" id="3.40.50.10260:FF:000002">
    <property type="entry name" value="NAD(P)H-hydrate epimerase"/>
    <property type="match status" value="1"/>
</dbReference>
<evidence type="ECO:0000313" key="14">
    <source>
        <dbReference type="EnsemblMetazoa" id="CapteP226012"/>
    </source>
</evidence>
<dbReference type="EMBL" id="AMQN01004019">
    <property type="status" value="NOT_ANNOTATED_CDS"/>
    <property type="molecule type" value="Genomic_DNA"/>
</dbReference>
<evidence type="ECO:0000256" key="6">
    <source>
        <dbReference type="ARBA" id="ARBA00022857"/>
    </source>
</evidence>
<keyword evidence="4 11" id="KW-0479">Metal-binding</keyword>
<dbReference type="AlphaFoldDB" id="R7VGA6"/>
<feature type="binding site" evidence="11">
    <location>
        <position position="230"/>
    </location>
    <ligand>
        <name>(6S)-NADPHX</name>
        <dbReference type="ChEBI" id="CHEBI:64076"/>
    </ligand>
</feature>
<organism evidence="13">
    <name type="scientific">Capitella teleta</name>
    <name type="common">Polychaete worm</name>
    <dbReference type="NCBI Taxonomy" id="283909"/>
    <lineage>
        <taxon>Eukaryota</taxon>
        <taxon>Metazoa</taxon>
        <taxon>Spiralia</taxon>
        <taxon>Lophotrochozoa</taxon>
        <taxon>Annelida</taxon>
        <taxon>Polychaeta</taxon>
        <taxon>Sedentaria</taxon>
        <taxon>Scolecida</taxon>
        <taxon>Capitellidae</taxon>
        <taxon>Capitella</taxon>
    </lineage>
</organism>
<feature type="binding site" evidence="11">
    <location>
        <position position="233"/>
    </location>
    <ligand>
        <name>K(+)</name>
        <dbReference type="ChEBI" id="CHEBI:29103"/>
    </ligand>
</feature>
<comment type="catalytic activity">
    <reaction evidence="2 11">
        <text>(6R)-NADPHX = (6S)-NADPHX</text>
        <dbReference type="Rhea" id="RHEA:32227"/>
        <dbReference type="ChEBI" id="CHEBI:64076"/>
        <dbReference type="ChEBI" id="CHEBI:64077"/>
        <dbReference type="EC" id="5.1.99.6"/>
    </reaction>
</comment>
<dbReference type="GO" id="GO:0000166">
    <property type="term" value="F:nucleotide binding"/>
    <property type="evidence" value="ECO:0007669"/>
    <property type="project" value="UniProtKB-KW"/>
</dbReference>
<feature type="binding site" evidence="11">
    <location>
        <begin position="131"/>
        <end position="135"/>
    </location>
    <ligand>
        <name>(6S)-NADPHX</name>
        <dbReference type="ChEBI" id="CHEBI:64076"/>
    </ligand>
</feature>
<dbReference type="Gene3D" id="3.40.50.10260">
    <property type="entry name" value="YjeF N-terminal domain"/>
    <property type="match status" value="1"/>
</dbReference>
<evidence type="ECO:0000256" key="3">
    <source>
        <dbReference type="ARBA" id="ARBA00012228"/>
    </source>
</evidence>
<dbReference type="OMA" id="RHLFHYG"/>
<feature type="binding site" evidence="11">
    <location>
        <position position="197"/>
    </location>
    <ligand>
        <name>K(+)</name>
        <dbReference type="ChEBI" id="CHEBI:29103"/>
    </ligand>
</feature>
<feature type="domain" description="YjeF N-terminal" evidence="12">
    <location>
        <begin position="77"/>
        <end position="287"/>
    </location>
</feature>
<evidence type="ECO:0000313" key="15">
    <source>
        <dbReference type="Proteomes" id="UP000014760"/>
    </source>
</evidence>
<comment type="caution">
    <text evidence="11">Lacks conserved residue(s) required for the propagation of feature annotation.</text>
</comment>
<dbReference type="NCBIfam" id="TIGR00197">
    <property type="entry name" value="yjeF_nterm"/>
    <property type="match status" value="1"/>
</dbReference>
<dbReference type="PROSITE" id="PS51385">
    <property type="entry name" value="YJEF_N"/>
    <property type="match status" value="1"/>
</dbReference>
<protein>
    <recommendedName>
        <fullName evidence="3 11">NAD(P)H-hydrate epimerase</fullName>
        <ecNumber evidence="3 11">5.1.99.6</ecNumber>
    </recommendedName>
    <alternativeName>
        <fullName evidence="10 11">NAD(P)HX epimerase</fullName>
    </alternativeName>
</protein>
<dbReference type="InterPro" id="IPR036652">
    <property type="entry name" value="YjeF_N_dom_sf"/>
</dbReference>
<accession>R7VGA6</accession>
<keyword evidence="5 11" id="KW-0547">Nucleotide-binding</keyword>
<reference evidence="14" key="3">
    <citation type="submission" date="2015-06" db="UniProtKB">
        <authorList>
            <consortium name="EnsemblMetazoa"/>
        </authorList>
    </citation>
    <scope>IDENTIFICATION</scope>
</reference>
<dbReference type="GO" id="GO:0005739">
    <property type="term" value="C:mitochondrion"/>
    <property type="evidence" value="ECO:0007669"/>
    <property type="project" value="TreeGrafter"/>
</dbReference>
<evidence type="ECO:0000256" key="2">
    <source>
        <dbReference type="ARBA" id="ARBA00000909"/>
    </source>
</evidence>